<proteinExistence type="predicted"/>
<dbReference type="Proteomes" id="UP000708148">
    <property type="component" value="Unassembled WGS sequence"/>
</dbReference>
<dbReference type="OrthoDB" id="6270329at2759"/>
<name>A0A8S1IQZ6_9CHLO</name>
<evidence type="ECO:0000259" key="1">
    <source>
        <dbReference type="Pfam" id="PF22922"/>
    </source>
</evidence>
<accession>A0A8S1IQZ6</accession>
<dbReference type="PANTHER" id="PTHR32002">
    <property type="entry name" value="PROTEIN NLP8"/>
    <property type="match status" value="1"/>
</dbReference>
<dbReference type="InterPro" id="IPR055081">
    <property type="entry name" value="NLP1-9_GAF"/>
</dbReference>
<reference evidence="2" key="1">
    <citation type="submission" date="2020-12" db="EMBL/GenBank/DDBJ databases">
        <authorList>
            <person name="Iha C."/>
        </authorList>
    </citation>
    <scope>NUCLEOTIDE SEQUENCE</scope>
</reference>
<protein>
    <recommendedName>
        <fullName evidence="1">NLP1-9 GAF domain-containing protein</fullName>
    </recommendedName>
</protein>
<dbReference type="Gene3D" id="3.30.450.40">
    <property type="match status" value="1"/>
</dbReference>
<comment type="caution">
    <text evidence="2">The sequence shown here is derived from an EMBL/GenBank/DDBJ whole genome shotgun (WGS) entry which is preliminary data.</text>
</comment>
<dbReference type="InterPro" id="IPR045012">
    <property type="entry name" value="NLP"/>
</dbReference>
<dbReference type="PANTHER" id="PTHR32002:SF41">
    <property type="entry name" value="PROTEIN NLP8"/>
    <property type="match status" value="1"/>
</dbReference>
<evidence type="ECO:0000313" key="2">
    <source>
        <dbReference type="EMBL" id="CAD7697590.1"/>
    </source>
</evidence>
<feature type="domain" description="NLP1-9 GAF" evidence="1">
    <location>
        <begin position="25"/>
        <end position="88"/>
    </location>
</feature>
<dbReference type="EMBL" id="CAJHUC010000679">
    <property type="protein sequence ID" value="CAD7697590.1"/>
    <property type="molecule type" value="Genomic_DNA"/>
</dbReference>
<dbReference type="InterPro" id="IPR029016">
    <property type="entry name" value="GAF-like_dom_sf"/>
</dbReference>
<organism evidence="2 3">
    <name type="scientific">Ostreobium quekettii</name>
    <dbReference type="NCBI Taxonomy" id="121088"/>
    <lineage>
        <taxon>Eukaryota</taxon>
        <taxon>Viridiplantae</taxon>
        <taxon>Chlorophyta</taxon>
        <taxon>core chlorophytes</taxon>
        <taxon>Ulvophyceae</taxon>
        <taxon>TCBD clade</taxon>
        <taxon>Bryopsidales</taxon>
        <taxon>Ostreobineae</taxon>
        <taxon>Ostreobiaceae</taxon>
        <taxon>Ostreobium</taxon>
    </lineage>
</organism>
<dbReference type="SUPFAM" id="SSF55781">
    <property type="entry name" value="GAF domain-like"/>
    <property type="match status" value="1"/>
</dbReference>
<gene>
    <name evidence="2" type="ORF">OSTQU699_LOCUS2951</name>
</gene>
<evidence type="ECO:0000313" key="3">
    <source>
        <dbReference type="Proteomes" id="UP000708148"/>
    </source>
</evidence>
<dbReference type="GO" id="GO:0003700">
    <property type="term" value="F:DNA-binding transcription factor activity"/>
    <property type="evidence" value="ECO:0007669"/>
    <property type="project" value="InterPro"/>
</dbReference>
<keyword evidence="3" id="KW-1185">Reference proteome</keyword>
<dbReference type="AlphaFoldDB" id="A0A8S1IQZ6"/>
<dbReference type="Pfam" id="PF22922">
    <property type="entry name" value="GAF_NLP"/>
    <property type="match status" value="1"/>
</dbReference>
<sequence length="135" mass="14911">MGDLLAQFRCLSCSRRFSAQAPDTMGVVGRVFASGKPEFCGDLQALKPPAYLRYREAADCNLHSMFAVPVYSGDSPEAVAVVELLWHDRDVPFEQAVTRLQSCFQTVGLHTAEVDFSDITMGINMACLCEHKPHN</sequence>